<dbReference type="Proteomes" id="UP000031552">
    <property type="component" value="Unassembled WGS sequence"/>
</dbReference>
<reference evidence="2" key="2">
    <citation type="submission" date="2014-09" db="EMBL/GenBank/DDBJ databases">
        <title>Criblamydia sequanensis harbors a mega-plasmid encoding arsenite resistance.</title>
        <authorList>
            <person name="Bertelli C."/>
            <person name="Goesmann A."/>
            <person name="Greub G."/>
        </authorList>
    </citation>
    <scope>NUCLEOTIDE SEQUENCE [LARGE SCALE GENOMIC DNA]</scope>
    <source>
        <strain evidence="2">CRIB-18</strain>
    </source>
</reference>
<gene>
    <name evidence="2" type="ORF">CSEC_0567</name>
</gene>
<feature type="chain" id="PRO_5001853602" evidence="1">
    <location>
        <begin position="25"/>
        <end position="370"/>
    </location>
</feature>
<keyword evidence="3" id="KW-1185">Reference proteome</keyword>
<evidence type="ECO:0000313" key="2">
    <source>
        <dbReference type="EMBL" id="CDR33401.1"/>
    </source>
</evidence>
<name>A0A090CYF7_9BACT</name>
<dbReference type="EMBL" id="CCEJ010000003">
    <property type="protein sequence ID" value="CDR33401.1"/>
    <property type="molecule type" value="Genomic_DNA"/>
</dbReference>
<feature type="signal peptide" evidence="1">
    <location>
        <begin position="1"/>
        <end position="24"/>
    </location>
</feature>
<proteinExistence type="predicted"/>
<comment type="caution">
    <text evidence="2">The sequence shown here is derived from an EMBL/GenBank/DDBJ whole genome shotgun (WGS) entry which is preliminary data.</text>
</comment>
<evidence type="ECO:0000313" key="3">
    <source>
        <dbReference type="Proteomes" id="UP000031552"/>
    </source>
</evidence>
<protein>
    <submittedName>
        <fullName evidence="2">Conserved putative secreted protein</fullName>
    </submittedName>
</protein>
<dbReference type="eggNOG" id="ENOG5030JXG">
    <property type="taxonomic scope" value="Bacteria"/>
</dbReference>
<evidence type="ECO:0000256" key="1">
    <source>
        <dbReference type="SAM" id="SignalP"/>
    </source>
</evidence>
<reference evidence="2" key="1">
    <citation type="submission" date="2013-12" db="EMBL/GenBank/DDBJ databases">
        <authorList>
            <person name="Linke B."/>
        </authorList>
    </citation>
    <scope>NUCLEOTIDE SEQUENCE [LARGE SCALE GENOMIC DNA]</scope>
    <source>
        <strain evidence="2">CRIB-18</strain>
    </source>
</reference>
<dbReference type="InterPro" id="IPR007825">
    <property type="entry name" value="Major_OMP_Legionella"/>
</dbReference>
<accession>A0A090CYF7</accession>
<keyword evidence="1" id="KW-0732">Signal</keyword>
<dbReference type="Pfam" id="PF05150">
    <property type="entry name" value="Legionella_OMP"/>
    <property type="match status" value="1"/>
</dbReference>
<sequence length="370" mass="41268">MIKKNFKKILTTLCLGLCLTQSYAYSDQLDSFDCSDCIPLCPTASLGVDFLYWKPCVDDMDYAAILTQTSAETSTNFGLQYKAICPDWSAGVRAFVDFPALCKGFDLRASYTYVKFKDSHSTLAGINEQVVPTNVNGFLFNLFGTGSFDSAHEKVEGRYQAFDVLLRYPLILTARQKFAPFFGVTGLSLKQEEKTRFINEETISPFTTVVRDEWESDYFGVGLKLGTEWGYNLCDGLSLFASAAGSIVTGDSDNKSEQTIHFELAESNVLDDIFTYHDDSCCQIVPGYHIQAGFGYETYACGCDFSARIGYEFVNWFNLSNPRRFNVERIGIAGFVPRQVAFLPSSAISTQTNIRNFGMHGVFAGLDIKF</sequence>
<dbReference type="OrthoDB" id="20326at2"/>
<organism evidence="2 3">
    <name type="scientific">Candidatus Criblamydia sequanensis CRIB-18</name>
    <dbReference type="NCBI Taxonomy" id="1437425"/>
    <lineage>
        <taxon>Bacteria</taxon>
        <taxon>Pseudomonadati</taxon>
        <taxon>Chlamydiota</taxon>
        <taxon>Chlamydiia</taxon>
        <taxon>Parachlamydiales</taxon>
        <taxon>Candidatus Criblamydiaceae</taxon>
        <taxon>Candidatus Criblamydia</taxon>
    </lineage>
</organism>
<dbReference type="AlphaFoldDB" id="A0A090CYF7"/>
<dbReference type="RefSeq" id="WP_041016898.1">
    <property type="nucleotide sequence ID" value="NZ_CCEJ010000003.1"/>
</dbReference>